<organism evidence="1">
    <name type="scientific">Rhizophora mucronata</name>
    <name type="common">Asiatic mangrove</name>
    <dbReference type="NCBI Taxonomy" id="61149"/>
    <lineage>
        <taxon>Eukaryota</taxon>
        <taxon>Viridiplantae</taxon>
        <taxon>Streptophyta</taxon>
        <taxon>Embryophyta</taxon>
        <taxon>Tracheophyta</taxon>
        <taxon>Spermatophyta</taxon>
        <taxon>Magnoliopsida</taxon>
        <taxon>eudicotyledons</taxon>
        <taxon>Gunneridae</taxon>
        <taxon>Pentapetalae</taxon>
        <taxon>rosids</taxon>
        <taxon>fabids</taxon>
        <taxon>Malpighiales</taxon>
        <taxon>Rhizophoraceae</taxon>
        <taxon>Rhizophora</taxon>
    </lineage>
</organism>
<proteinExistence type="predicted"/>
<dbReference type="EMBL" id="GGEC01079961">
    <property type="protein sequence ID" value="MBX60445.1"/>
    <property type="molecule type" value="Transcribed_RNA"/>
</dbReference>
<reference evidence="1" key="1">
    <citation type="submission" date="2018-02" db="EMBL/GenBank/DDBJ databases">
        <title>Rhizophora mucronata_Transcriptome.</title>
        <authorList>
            <person name="Meera S.P."/>
            <person name="Sreeshan A."/>
            <person name="Augustine A."/>
        </authorList>
    </citation>
    <scope>NUCLEOTIDE SEQUENCE</scope>
    <source>
        <tissue evidence="1">Leaf</tissue>
    </source>
</reference>
<accession>A0A2P2Q0F8</accession>
<protein>
    <submittedName>
        <fullName evidence="1">Uncharacterized protein</fullName>
    </submittedName>
</protein>
<sequence>MLLFYSKLPYCPPTLTKMILIFFFPTKRSKSKL</sequence>
<evidence type="ECO:0000313" key="1">
    <source>
        <dbReference type="EMBL" id="MBX60445.1"/>
    </source>
</evidence>
<dbReference type="AlphaFoldDB" id="A0A2P2Q0F8"/>
<name>A0A2P2Q0F8_RHIMU</name>